<proteinExistence type="predicted"/>
<name>A0A433QC55_9FUNG</name>
<evidence type="ECO:0000313" key="1">
    <source>
        <dbReference type="EMBL" id="RUS27388.1"/>
    </source>
</evidence>
<protein>
    <submittedName>
        <fullName evidence="1">Uncharacterized protein</fullName>
    </submittedName>
</protein>
<sequence length="98" mass="10391">MLKEAKPPSISIPTENHIPLEPLYRQSMPNRLLFVVACCDLTSAKVSIGERPEFSARASGVASKAAAKARIAYCSIVEISSAALETASEHEISAAPPP</sequence>
<keyword evidence="2" id="KW-1185">Reference proteome</keyword>
<dbReference type="EMBL" id="RBNJ01008501">
    <property type="protein sequence ID" value="RUS27388.1"/>
    <property type="molecule type" value="Genomic_DNA"/>
</dbReference>
<accession>A0A433QC55</accession>
<comment type="caution">
    <text evidence="1">The sequence shown here is derived from an EMBL/GenBank/DDBJ whole genome shotgun (WGS) entry which is preliminary data.</text>
</comment>
<reference evidence="1 2" key="1">
    <citation type="journal article" date="2018" name="New Phytol.">
        <title>Phylogenomics of Endogonaceae and evolution of mycorrhizas within Mucoromycota.</title>
        <authorList>
            <person name="Chang Y."/>
            <person name="Desiro A."/>
            <person name="Na H."/>
            <person name="Sandor L."/>
            <person name="Lipzen A."/>
            <person name="Clum A."/>
            <person name="Barry K."/>
            <person name="Grigoriev I.V."/>
            <person name="Martin F.M."/>
            <person name="Stajich J.E."/>
            <person name="Smith M.E."/>
            <person name="Bonito G."/>
            <person name="Spatafora J.W."/>
        </authorList>
    </citation>
    <scope>NUCLEOTIDE SEQUENCE [LARGE SCALE GENOMIC DNA]</scope>
    <source>
        <strain evidence="1 2">AD002</strain>
    </source>
</reference>
<evidence type="ECO:0000313" key="2">
    <source>
        <dbReference type="Proteomes" id="UP000274822"/>
    </source>
</evidence>
<organism evidence="1 2">
    <name type="scientific">Jimgerdemannia flammicorona</name>
    <dbReference type="NCBI Taxonomy" id="994334"/>
    <lineage>
        <taxon>Eukaryota</taxon>
        <taxon>Fungi</taxon>
        <taxon>Fungi incertae sedis</taxon>
        <taxon>Mucoromycota</taxon>
        <taxon>Mucoromycotina</taxon>
        <taxon>Endogonomycetes</taxon>
        <taxon>Endogonales</taxon>
        <taxon>Endogonaceae</taxon>
        <taxon>Jimgerdemannia</taxon>
    </lineage>
</organism>
<dbReference type="AlphaFoldDB" id="A0A433QC55"/>
<dbReference type="Proteomes" id="UP000274822">
    <property type="component" value="Unassembled WGS sequence"/>
</dbReference>
<gene>
    <name evidence="1" type="ORF">BC938DRAFT_483325</name>
</gene>